<organism evidence="1 2">
    <name type="scientific">Clostridium uliginosum</name>
    <dbReference type="NCBI Taxonomy" id="119641"/>
    <lineage>
        <taxon>Bacteria</taxon>
        <taxon>Bacillati</taxon>
        <taxon>Bacillota</taxon>
        <taxon>Clostridia</taxon>
        <taxon>Eubacteriales</taxon>
        <taxon>Clostridiaceae</taxon>
        <taxon>Clostridium</taxon>
    </lineage>
</organism>
<keyword evidence="2" id="KW-1185">Reference proteome</keyword>
<dbReference type="Proteomes" id="UP000199263">
    <property type="component" value="Unassembled WGS sequence"/>
</dbReference>
<dbReference type="EMBL" id="FOMG01000001">
    <property type="protein sequence ID" value="SFC14072.1"/>
    <property type="molecule type" value="Genomic_DNA"/>
</dbReference>
<gene>
    <name evidence="1" type="ORF">SAMN05421842_10132</name>
</gene>
<dbReference type="RefSeq" id="WP_090087348.1">
    <property type="nucleotide sequence ID" value="NZ_FOMG01000001.1"/>
</dbReference>
<name>A0A1I1GS13_9CLOT</name>
<proteinExistence type="predicted"/>
<protein>
    <submittedName>
        <fullName evidence="1">Uncharacterized protein</fullName>
    </submittedName>
</protein>
<evidence type="ECO:0000313" key="1">
    <source>
        <dbReference type="EMBL" id="SFC14072.1"/>
    </source>
</evidence>
<evidence type="ECO:0000313" key="2">
    <source>
        <dbReference type="Proteomes" id="UP000199263"/>
    </source>
</evidence>
<sequence length="62" mass="7399">MALVHRKRLNSTLRSDNMDFVMKICEKTKLNQSTIYDLSIDILRKQLDEKNIFDLINENNEK</sequence>
<accession>A0A1I1GS13</accession>
<reference evidence="1 2" key="1">
    <citation type="submission" date="2016-10" db="EMBL/GenBank/DDBJ databases">
        <authorList>
            <person name="de Groot N.N."/>
        </authorList>
    </citation>
    <scope>NUCLEOTIDE SEQUENCE [LARGE SCALE GENOMIC DNA]</scope>
    <source>
        <strain evidence="1 2">DSM 12992</strain>
    </source>
</reference>
<dbReference type="AlphaFoldDB" id="A0A1I1GS13"/>